<dbReference type="Proteomes" id="UP000799537">
    <property type="component" value="Unassembled WGS sequence"/>
</dbReference>
<dbReference type="OrthoDB" id="9971254at2759"/>
<feature type="signal peptide" evidence="1">
    <location>
        <begin position="1"/>
        <end position="22"/>
    </location>
</feature>
<dbReference type="Pfam" id="PF18989">
    <property type="entry name" value="DUF5722"/>
    <property type="match status" value="1"/>
</dbReference>
<feature type="domain" description="DUF5722" evidence="2">
    <location>
        <begin position="31"/>
        <end position="371"/>
    </location>
</feature>
<dbReference type="SUPFAM" id="SSF51445">
    <property type="entry name" value="(Trans)glycosidases"/>
    <property type="match status" value="1"/>
</dbReference>
<protein>
    <recommendedName>
        <fullName evidence="2">DUF5722 domain-containing protein</fullName>
    </recommendedName>
</protein>
<dbReference type="AlphaFoldDB" id="A0A6A6C4U0"/>
<evidence type="ECO:0000259" key="2">
    <source>
        <dbReference type="Pfam" id="PF18989"/>
    </source>
</evidence>
<dbReference type="Gene3D" id="3.20.20.80">
    <property type="entry name" value="Glycosidases"/>
    <property type="match status" value="1"/>
</dbReference>
<evidence type="ECO:0000313" key="3">
    <source>
        <dbReference type="EMBL" id="KAF2160759.1"/>
    </source>
</evidence>
<keyword evidence="4" id="KW-1185">Reference proteome</keyword>
<dbReference type="GeneID" id="54571933"/>
<dbReference type="InterPro" id="IPR043780">
    <property type="entry name" value="DUF5722"/>
</dbReference>
<evidence type="ECO:0000313" key="4">
    <source>
        <dbReference type="Proteomes" id="UP000799537"/>
    </source>
</evidence>
<dbReference type="RefSeq" id="XP_033661648.1">
    <property type="nucleotide sequence ID" value="XM_033818661.1"/>
</dbReference>
<accession>A0A6A6C4U0</accession>
<dbReference type="EMBL" id="ML993624">
    <property type="protein sequence ID" value="KAF2160759.1"/>
    <property type="molecule type" value="Genomic_DNA"/>
</dbReference>
<dbReference type="InterPro" id="IPR017853">
    <property type="entry name" value="GH"/>
</dbReference>
<sequence>MARLHLSGLLTASLLLTSQVTAQLPYPTRSTYHVKGVQPDFWPNQDEISGNNAGGVSMNLVWSTWEANLKAPPCASNEVEYDGHCFVIQPEVEQAIQGWTARGLVVTAIVYGTPAWARGSRPCTPAAAGFEIFCIPDDPSNFGRFAGMLAQRYNGMNGVGRIADFVIDNEVGSNDWFDIGCGQGTPCGKDDWLNQIAANYNNAYDRITAEQSTAKVFTSLDQNFGSETYDHPENGVLSGQTVIRGLADRAGGRQWRVAFHPYPPNLFSPVFSADDYPKVTFGNVGVLVGWLRQTFPNNPSAWTVQFTENGINSGSQSSEDAQNTALCQTFRNILGTPNVENYIYHRMVDNAQEGGLQLGLRRSDSSPKPSWSTNLPSGFNAEASWRLLREPADGTQMLYECKVGEHSMLSTDPACEGQFPWGPVGYAYKNQFEGSVPLYRCYSPQTGDHLVSTAANCEGYNVDYLLGWAIQ</sequence>
<proteinExistence type="predicted"/>
<name>A0A6A6C4U0_ZASCE</name>
<evidence type="ECO:0000256" key="1">
    <source>
        <dbReference type="SAM" id="SignalP"/>
    </source>
</evidence>
<gene>
    <name evidence="3" type="ORF">M409DRAFT_70286</name>
</gene>
<reference evidence="3" key="1">
    <citation type="journal article" date="2020" name="Stud. Mycol.">
        <title>101 Dothideomycetes genomes: a test case for predicting lifestyles and emergence of pathogens.</title>
        <authorList>
            <person name="Haridas S."/>
            <person name="Albert R."/>
            <person name="Binder M."/>
            <person name="Bloem J."/>
            <person name="Labutti K."/>
            <person name="Salamov A."/>
            <person name="Andreopoulos B."/>
            <person name="Baker S."/>
            <person name="Barry K."/>
            <person name="Bills G."/>
            <person name="Bluhm B."/>
            <person name="Cannon C."/>
            <person name="Castanera R."/>
            <person name="Culley D."/>
            <person name="Daum C."/>
            <person name="Ezra D."/>
            <person name="Gonzalez J."/>
            <person name="Henrissat B."/>
            <person name="Kuo A."/>
            <person name="Liang C."/>
            <person name="Lipzen A."/>
            <person name="Lutzoni F."/>
            <person name="Magnuson J."/>
            <person name="Mondo S."/>
            <person name="Nolan M."/>
            <person name="Ohm R."/>
            <person name="Pangilinan J."/>
            <person name="Park H.-J."/>
            <person name="Ramirez L."/>
            <person name="Alfaro M."/>
            <person name="Sun H."/>
            <person name="Tritt A."/>
            <person name="Yoshinaga Y."/>
            <person name="Zwiers L.-H."/>
            <person name="Turgeon B."/>
            <person name="Goodwin S."/>
            <person name="Spatafora J."/>
            <person name="Crous P."/>
            <person name="Grigoriev I."/>
        </authorList>
    </citation>
    <scope>NUCLEOTIDE SEQUENCE</scope>
    <source>
        <strain evidence="3">ATCC 36951</strain>
    </source>
</reference>
<keyword evidence="1" id="KW-0732">Signal</keyword>
<organism evidence="3 4">
    <name type="scientific">Zasmidium cellare ATCC 36951</name>
    <dbReference type="NCBI Taxonomy" id="1080233"/>
    <lineage>
        <taxon>Eukaryota</taxon>
        <taxon>Fungi</taxon>
        <taxon>Dikarya</taxon>
        <taxon>Ascomycota</taxon>
        <taxon>Pezizomycotina</taxon>
        <taxon>Dothideomycetes</taxon>
        <taxon>Dothideomycetidae</taxon>
        <taxon>Mycosphaerellales</taxon>
        <taxon>Mycosphaerellaceae</taxon>
        <taxon>Zasmidium</taxon>
    </lineage>
</organism>
<feature type="chain" id="PRO_5025430136" description="DUF5722 domain-containing protein" evidence="1">
    <location>
        <begin position="23"/>
        <end position="471"/>
    </location>
</feature>